<dbReference type="AlphaFoldDB" id="A0A3N5CGR6"/>
<dbReference type="PANTHER" id="PTHR34818">
    <property type="entry name" value="PROTEIN BLI-3"/>
    <property type="match status" value="1"/>
</dbReference>
<accession>A0A3N5CGR6</accession>
<dbReference type="Pfam" id="PF01243">
    <property type="entry name" value="PNPOx_N"/>
    <property type="match status" value="1"/>
</dbReference>
<evidence type="ECO:0000259" key="1">
    <source>
        <dbReference type="Pfam" id="PF01243"/>
    </source>
</evidence>
<gene>
    <name evidence="2" type="ORF">EDD62_1346</name>
</gene>
<dbReference type="EMBL" id="RKRK01000003">
    <property type="protein sequence ID" value="RPF56691.1"/>
    <property type="molecule type" value="Genomic_DNA"/>
</dbReference>
<dbReference type="InterPro" id="IPR011576">
    <property type="entry name" value="Pyridox_Oxase_N"/>
</dbReference>
<keyword evidence="3" id="KW-1185">Reference proteome</keyword>
<dbReference type="InterPro" id="IPR012349">
    <property type="entry name" value="Split_barrel_FMN-bd"/>
</dbReference>
<reference evidence="2 3" key="1">
    <citation type="submission" date="2018-11" db="EMBL/GenBank/DDBJ databases">
        <title>Genomic Encyclopedia of Type Strains, Phase IV (KMG-IV): sequencing the most valuable type-strain genomes for metagenomic binning, comparative biology and taxonomic classification.</title>
        <authorList>
            <person name="Goeker M."/>
        </authorList>
    </citation>
    <scope>NUCLEOTIDE SEQUENCE [LARGE SCALE GENOMIC DNA]</scope>
    <source>
        <strain evidence="2 3">DSM 29158</strain>
    </source>
</reference>
<evidence type="ECO:0000313" key="3">
    <source>
        <dbReference type="Proteomes" id="UP000277108"/>
    </source>
</evidence>
<dbReference type="OrthoDB" id="5431160at2"/>
<dbReference type="Gene3D" id="2.30.110.10">
    <property type="entry name" value="Electron Transport, Fmn-binding Protein, Chain A"/>
    <property type="match status" value="1"/>
</dbReference>
<protein>
    <submittedName>
        <fullName evidence="2">General stress protein 26</fullName>
    </submittedName>
</protein>
<dbReference type="SUPFAM" id="SSF50475">
    <property type="entry name" value="FMN-binding split barrel"/>
    <property type="match status" value="1"/>
</dbReference>
<feature type="domain" description="Pyridoxamine 5'-phosphate oxidase N-terminal" evidence="1">
    <location>
        <begin position="7"/>
        <end position="120"/>
    </location>
</feature>
<comment type="caution">
    <text evidence="2">The sequence shown here is derived from an EMBL/GenBank/DDBJ whole genome shotgun (WGS) entry which is preliminary data.</text>
</comment>
<organism evidence="2 3">
    <name type="scientific">Abyssicoccus albus</name>
    <dbReference type="NCBI Taxonomy" id="1817405"/>
    <lineage>
        <taxon>Bacteria</taxon>
        <taxon>Bacillati</taxon>
        <taxon>Bacillota</taxon>
        <taxon>Bacilli</taxon>
        <taxon>Bacillales</taxon>
        <taxon>Abyssicoccaceae</taxon>
    </lineage>
</organism>
<name>A0A3N5CGR6_9BACL</name>
<sequence>MNAKDIAQNVIKEHRIGVLSTSKDDKPNARYMVFYNDGLELYTKTSDETNKVDEIEENPNVHVLLGYSEPNKKEYIEVRGTAKIVDDEKTIEWIKDVQQKTRIEDSATLQVIHIKPEQMIVHSPSLDQPEVVTV</sequence>
<dbReference type="PANTHER" id="PTHR34818:SF1">
    <property type="entry name" value="PROTEIN BLI-3"/>
    <property type="match status" value="1"/>
</dbReference>
<dbReference type="Proteomes" id="UP000277108">
    <property type="component" value="Unassembled WGS sequence"/>
</dbReference>
<evidence type="ECO:0000313" key="2">
    <source>
        <dbReference type="EMBL" id="RPF56691.1"/>
    </source>
</evidence>
<dbReference type="InterPro" id="IPR052917">
    <property type="entry name" value="Stress-Dev_Protein"/>
</dbReference>
<dbReference type="RefSeq" id="WP_123808017.1">
    <property type="nucleotide sequence ID" value="NZ_RKRK01000003.1"/>
</dbReference>
<proteinExistence type="predicted"/>